<feature type="transmembrane region" description="Helical" evidence="1">
    <location>
        <begin position="149"/>
        <end position="177"/>
    </location>
</feature>
<dbReference type="Pfam" id="PF06182">
    <property type="entry name" value="ABC2_membrane_6"/>
    <property type="match status" value="1"/>
</dbReference>
<feature type="transmembrane region" description="Helical" evidence="1">
    <location>
        <begin position="237"/>
        <end position="259"/>
    </location>
</feature>
<organism evidence="2 3">
    <name type="scientific">Agathobacter rectalis</name>
    <dbReference type="NCBI Taxonomy" id="39491"/>
    <lineage>
        <taxon>Bacteria</taxon>
        <taxon>Bacillati</taxon>
        <taxon>Bacillota</taxon>
        <taxon>Clostridia</taxon>
        <taxon>Lachnospirales</taxon>
        <taxon>Lachnospiraceae</taxon>
        <taxon>Agathobacter</taxon>
    </lineage>
</organism>
<dbReference type="EMBL" id="CYYW01000027">
    <property type="protein sequence ID" value="CUO60925.1"/>
    <property type="molecule type" value="Genomic_DNA"/>
</dbReference>
<dbReference type="Proteomes" id="UP000095384">
    <property type="component" value="Unassembled WGS sequence"/>
</dbReference>
<dbReference type="PANTHER" id="PTHR36832:SF1">
    <property type="entry name" value="SLR1174 PROTEIN"/>
    <property type="match status" value="1"/>
</dbReference>
<name>A0A174GKG2_9FIRM</name>
<dbReference type="RefSeq" id="WP_055225006.1">
    <property type="nucleotide sequence ID" value="NZ_CYYW01000027.1"/>
</dbReference>
<keyword evidence="1" id="KW-0812">Transmembrane</keyword>
<dbReference type="PANTHER" id="PTHR36832">
    <property type="entry name" value="SLR1174 PROTEIN-RELATED"/>
    <property type="match status" value="1"/>
</dbReference>
<reference evidence="2 3" key="1">
    <citation type="submission" date="2015-09" db="EMBL/GenBank/DDBJ databases">
        <authorList>
            <consortium name="Pathogen Informatics"/>
        </authorList>
    </citation>
    <scope>NUCLEOTIDE SEQUENCE [LARGE SCALE GENOMIC DNA]</scope>
    <source>
        <strain evidence="2 3">2789STDY5608860</strain>
    </source>
</reference>
<feature type="transmembrane region" description="Helical" evidence="1">
    <location>
        <begin position="117"/>
        <end position="137"/>
    </location>
</feature>
<gene>
    <name evidence="2" type="ORF">ERS852417_02685</name>
</gene>
<feature type="transmembrane region" description="Helical" evidence="1">
    <location>
        <begin position="21"/>
        <end position="43"/>
    </location>
</feature>
<dbReference type="AlphaFoldDB" id="A0A174GKG2"/>
<keyword evidence="1" id="KW-0472">Membrane</keyword>
<keyword evidence="1" id="KW-1133">Transmembrane helix</keyword>
<evidence type="ECO:0000313" key="2">
    <source>
        <dbReference type="EMBL" id="CUO60925.1"/>
    </source>
</evidence>
<proteinExistence type="predicted"/>
<sequence>MKKIKKYVPFIKAGFHQASTYKLNLIFIILGNIIGCFVSFYLWKAVFDATDTSSFMGFNMVEMTTYVFISFVTNSIIGCNAMTSIGEEIKDGTIAFRLLKPISYNLTFISQEVGEKVLKILFIFIPVTMGLEIYKYFVTGFVNISPLHFILYIISIVFAYLINAFFNISYGFTAFFFKNLWGSKMLKDCIVNFMSGCVIPLSFLPSILKEIFLFLPFSYINFVPVMIYMGKYSEKMMFLLILKQVIWCLVFFIISKLLWKISSRKLCIQGG</sequence>
<protein>
    <submittedName>
        <fullName evidence="2">ABC-type uncharacterized transport system, permease component</fullName>
    </submittedName>
</protein>
<feature type="transmembrane region" description="Helical" evidence="1">
    <location>
        <begin position="63"/>
        <end position="82"/>
    </location>
</feature>
<evidence type="ECO:0000313" key="3">
    <source>
        <dbReference type="Proteomes" id="UP000095384"/>
    </source>
</evidence>
<accession>A0A174GKG2</accession>
<dbReference type="InterPro" id="IPR010390">
    <property type="entry name" value="ABC-2_transporter-like"/>
</dbReference>
<evidence type="ECO:0000256" key="1">
    <source>
        <dbReference type="SAM" id="Phobius"/>
    </source>
</evidence>